<keyword evidence="2" id="KW-1185">Reference proteome</keyword>
<evidence type="ECO:0000313" key="1">
    <source>
        <dbReference type="EMBL" id="KAF7377029.1"/>
    </source>
</evidence>
<reference evidence="1" key="1">
    <citation type="submission" date="2020-05" db="EMBL/GenBank/DDBJ databases">
        <title>Mycena genomes resolve the evolution of fungal bioluminescence.</title>
        <authorList>
            <person name="Tsai I.J."/>
        </authorList>
    </citation>
    <scope>NUCLEOTIDE SEQUENCE</scope>
    <source>
        <strain evidence="1">160909Yilan</strain>
    </source>
</reference>
<protein>
    <submittedName>
        <fullName evidence="1">Uncharacterized protein</fullName>
    </submittedName>
</protein>
<dbReference type="EMBL" id="JACAZH010000001">
    <property type="protein sequence ID" value="KAF7377029.1"/>
    <property type="molecule type" value="Genomic_DNA"/>
</dbReference>
<evidence type="ECO:0000313" key="2">
    <source>
        <dbReference type="Proteomes" id="UP000623467"/>
    </source>
</evidence>
<dbReference type="AlphaFoldDB" id="A0A8H6ZGR1"/>
<comment type="caution">
    <text evidence="1">The sequence shown here is derived from an EMBL/GenBank/DDBJ whole genome shotgun (WGS) entry which is preliminary data.</text>
</comment>
<organism evidence="1 2">
    <name type="scientific">Mycena sanguinolenta</name>
    <dbReference type="NCBI Taxonomy" id="230812"/>
    <lineage>
        <taxon>Eukaryota</taxon>
        <taxon>Fungi</taxon>
        <taxon>Dikarya</taxon>
        <taxon>Basidiomycota</taxon>
        <taxon>Agaricomycotina</taxon>
        <taxon>Agaricomycetes</taxon>
        <taxon>Agaricomycetidae</taxon>
        <taxon>Agaricales</taxon>
        <taxon>Marasmiineae</taxon>
        <taxon>Mycenaceae</taxon>
        <taxon>Mycena</taxon>
    </lineage>
</organism>
<proteinExistence type="predicted"/>
<sequence length="230" mass="26096">MRVAYVAFSHPVHDLTYPKNQDFAEVFNYLYSASRRYFFASNCTNWIRRSTGRLCAELTPANDYLWLDVLSPKSSVLSGEYSLNAGADITKFIDSLTLEQYHFICVYNLGQNGCFDLSASTTVNFGAVFHCSKHLLEDSDEIAFLPNAEAPYLDNWKTSEGSTGEVMPNDWTRFRSSDVFNNTLAICAYIPSGLERNVWLSQANHIFRRLNIMSNFEDYGTDSAHCFCLG</sequence>
<dbReference type="OrthoDB" id="3059404at2759"/>
<gene>
    <name evidence="1" type="ORF">MSAN_00121000</name>
</gene>
<dbReference type="Proteomes" id="UP000623467">
    <property type="component" value="Unassembled WGS sequence"/>
</dbReference>
<accession>A0A8H6ZGR1</accession>
<name>A0A8H6ZGR1_9AGAR</name>